<dbReference type="RefSeq" id="WP_322474587.1">
    <property type="nucleotide sequence ID" value="NZ_JBHRZG010000024.1"/>
</dbReference>
<dbReference type="PROSITE" id="PS51819">
    <property type="entry name" value="VOC"/>
    <property type="match status" value="1"/>
</dbReference>
<keyword evidence="3" id="KW-1185">Reference proteome</keyword>
<dbReference type="InterPro" id="IPR037523">
    <property type="entry name" value="VOC_core"/>
</dbReference>
<dbReference type="InterPro" id="IPR058998">
    <property type="entry name" value="YycE-like_N"/>
</dbReference>
<dbReference type="EMBL" id="JBHRZG010000024">
    <property type="protein sequence ID" value="MFC3835411.1"/>
    <property type="molecule type" value="Genomic_DNA"/>
</dbReference>
<proteinExistence type="predicted"/>
<dbReference type="InterPro" id="IPR029068">
    <property type="entry name" value="Glyas_Bleomycin-R_OHBP_Dase"/>
</dbReference>
<name>A0ABV7ZH32_9DEIO</name>
<dbReference type="CDD" id="cd06587">
    <property type="entry name" value="VOC"/>
    <property type="match status" value="1"/>
</dbReference>
<dbReference type="SUPFAM" id="SSF54593">
    <property type="entry name" value="Glyoxalase/Bleomycin resistance protein/Dihydroxybiphenyl dioxygenase"/>
    <property type="match status" value="1"/>
</dbReference>
<comment type="caution">
    <text evidence="2">The sequence shown here is derived from an EMBL/GenBank/DDBJ whole genome shotgun (WGS) entry which is preliminary data.</text>
</comment>
<dbReference type="Proteomes" id="UP001595803">
    <property type="component" value="Unassembled WGS sequence"/>
</dbReference>
<feature type="domain" description="VOC" evidence="1">
    <location>
        <begin position="12"/>
        <end position="133"/>
    </location>
</feature>
<dbReference type="InterPro" id="IPR058997">
    <property type="entry name" value="YycE-like_C"/>
</dbReference>
<dbReference type="Gene3D" id="3.10.180.10">
    <property type="entry name" value="2,3-Dihydroxybiphenyl 1,2-Dioxygenase, domain 1"/>
    <property type="match status" value="1"/>
</dbReference>
<dbReference type="Pfam" id="PF22658">
    <property type="entry name" value="YycE-like_N"/>
    <property type="match status" value="1"/>
</dbReference>
<evidence type="ECO:0000313" key="3">
    <source>
        <dbReference type="Proteomes" id="UP001595803"/>
    </source>
</evidence>
<sequence>MSLLPDGLNPAMPIRIARPSLDLRAAETFYTAGLGLSVLWRSSDDSFAHLLMLGLPGAAWHLELTRPRAHPVQPTPTPEDLLVLYVGHPPDSALVARLEAHGGMRVPAINPYWDTWGVTITDPDGYRLVLCQRTWTA</sequence>
<evidence type="ECO:0000259" key="1">
    <source>
        <dbReference type="PROSITE" id="PS51819"/>
    </source>
</evidence>
<evidence type="ECO:0000313" key="2">
    <source>
        <dbReference type="EMBL" id="MFC3835411.1"/>
    </source>
</evidence>
<reference evidence="3" key="1">
    <citation type="journal article" date="2019" name="Int. J. Syst. Evol. Microbiol.">
        <title>The Global Catalogue of Microorganisms (GCM) 10K type strain sequencing project: providing services to taxonomists for standard genome sequencing and annotation.</title>
        <authorList>
            <consortium name="The Broad Institute Genomics Platform"/>
            <consortium name="The Broad Institute Genome Sequencing Center for Infectious Disease"/>
            <person name="Wu L."/>
            <person name="Ma J."/>
        </authorList>
    </citation>
    <scope>NUCLEOTIDE SEQUENCE [LARGE SCALE GENOMIC DNA]</scope>
    <source>
        <strain evidence="3">CCTCC AB 2017081</strain>
    </source>
</reference>
<gene>
    <name evidence="2" type="ORF">ACFOSB_21325</name>
</gene>
<organism evidence="2 3">
    <name type="scientific">Deinococcus rufus</name>
    <dbReference type="NCBI Taxonomy" id="2136097"/>
    <lineage>
        <taxon>Bacteria</taxon>
        <taxon>Thermotogati</taxon>
        <taxon>Deinococcota</taxon>
        <taxon>Deinococci</taxon>
        <taxon>Deinococcales</taxon>
        <taxon>Deinococcaceae</taxon>
        <taxon>Deinococcus</taxon>
    </lineage>
</organism>
<accession>A0ABV7ZH32</accession>
<protein>
    <submittedName>
        <fullName evidence="2">VOC family protein</fullName>
    </submittedName>
</protein>
<dbReference type="Pfam" id="PF22659">
    <property type="entry name" value="YycE-like_C"/>
    <property type="match status" value="1"/>
</dbReference>